<keyword evidence="11 14" id="KW-0408">Iron</keyword>
<dbReference type="PANTHER" id="PTHR40255">
    <property type="entry name" value="UPF0093 MEMBRANE PROTEIN SLR1790"/>
    <property type="match status" value="1"/>
</dbReference>
<dbReference type="InterPro" id="IPR005265">
    <property type="entry name" value="HemJ-like"/>
</dbReference>
<keyword evidence="6 14" id="KW-0349">Heme</keyword>
<feature type="binding site" description="axial binding residue" evidence="14">
    <location>
        <position position="33"/>
    </location>
    <ligand>
        <name>heme</name>
        <dbReference type="ChEBI" id="CHEBI:30413"/>
    </ligand>
    <ligandPart>
        <name>Fe</name>
        <dbReference type="ChEBI" id="CHEBI:18248"/>
    </ligandPart>
</feature>
<keyword evidence="9 14" id="KW-1133">Transmembrane helix</keyword>
<feature type="binding site" description="axial binding residue" evidence="14">
    <location>
        <position position="108"/>
    </location>
    <ligand>
        <name>heme</name>
        <dbReference type="ChEBI" id="CHEBI:30413"/>
    </ligand>
    <ligandPart>
        <name>Fe</name>
        <dbReference type="ChEBI" id="CHEBI:18248"/>
    </ligandPart>
</feature>
<feature type="transmembrane region" description="Helical" evidence="14">
    <location>
        <begin position="32"/>
        <end position="53"/>
    </location>
</feature>
<evidence type="ECO:0000256" key="6">
    <source>
        <dbReference type="ARBA" id="ARBA00022617"/>
    </source>
</evidence>
<keyword evidence="8 14" id="KW-0479">Metal-binding</keyword>
<organism evidence="16 17">
    <name type="scientific">Nitratireductor thuwali</name>
    <dbReference type="NCBI Taxonomy" id="2267699"/>
    <lineage>
        <taxon>Bacteria</taxon>
        <taxon>Pseudomonadati</taxon>
        <taxon>Pseudomonadota</taxon>
        <taxon>Alphaproteobacteria</taxon>
        <taxon>Hyphomicrobiales</taxon>
        <taxon>Phyllobacteriaceae</taxon>
        <taxon>Nitratireductor</taxon>
    </lineage>
</organism>
<gene>
    <name evidence="16" type="ORF">NTH_02046</name>
</gene>
<dbReference type="EMBL" id="CP030941">
    <property type="protein sequence ID" value="UUP17576.1"/>
    <property type="molecule type" value="Genomic_DNA"/>
</dbReference>
<name>A0ABY5MP12_9HYPH</name>
<evidence type="ECO:0000256" key="3">
    <source>
        <dbReference type="ARBA" id="ARBA00006501"/>
    </source>
</evidence>
<dbReference type="HAMAP" id="MF_02239">
    <property type="entry name" value="HemJ"/>
    <property type="match status" value="1"/>
</dbReference>
<accession>A0ABY5MP12</accession>
<evidence type="ECO:0000256" key="7">
    <source>
        <dbReference type="ARBA" id="ARBA00022692"/>
    </source>
</evidence>
<comment type="similarity">
    <text evidence="3 14 15">Belongs to the HemJ family.</text>
</comment>
<keyword evidence="10 14" id="KW-0560">Oxidoreductase</keyword>
<feature type="transmembrane region" description="Helical" evidence="14">
    <location>
        <begin position="101"/>
        <end position="122"/>
    </location>
</feature>
<dbReference type="Proteomes" id="UP001342418">
    <property type="component" value="Chromosome"/>
</dbReference>
<evidence type="ECO:0000256" key="4">
    <source>
        <dbReference type="ARBA" id="ARBA00017504"/>
    </source>
</evidence>
<keyword evidence="7 14" id="KW-0812">Transmembrane</keyword>
<keyword evidence="5 14" id="KW-1003">Cell membrane</keyword>
<evidence type="ECO:0000256" key="12">
    <source>
        <dbReference type="ARBA" id="ARBA00023136"/>
    </source>
</evidence>
<evidence type="ECO:0000313" key="16">
    <source>
        <dbReference type="EMBL" id="UUP17576.1"/>
    </source>
</evidence>
<evidence type="ECO:0000256" key="1">
    <source>
        <dbReference type="ARBA" id="ARBA00004651"/>
    </source>
</evidence>
<evidence type="ECO:0000256" key="11">
    <source>
        <dbReference type="ARBA" id="ARBA00023004"/>
    </source>
</evidence>
<keyword evidence="17" id="KW-1185">Reference proteome</keyword>
<evidence type="ECO:0000256" key="2">
    <source>
        <dbReference type="ARBA" id="ARBA00005073"/>
    </source>
</evidence>
<evidence type="ECO:0000256" key="5">
    <source>
        <dbReference type="ARBA" id="ARBA00022475"/>
    </source>
</evidence>
<evidence type="ECO:0000256" key="14">
    <source>
        <dbReference type="HAMAP-Rule" id="MF_02239"/>
    </source>
</evidence>
<dbReference type="PANTHER" id="PTHR40255:SF1">
    <property type="entry name" value="PROTOPORPHYRINOGEN IX OXIDASE"/>
    <property type="match status" value="1"/>
</dbReference>
<sequence>MRAVVALAILAVLVLLLFLAAPDGLYNWIKAFHIVAVISWMAGMLYLPRLFVYHAETAVGSPQSETFKVMEYRLLRFIINPAMMATWVFGLWLAWKGFGFSGGWLHAKIAAVVLLSGLHGYLARGVRTFAADRNEKPARHWRIVNEIPTLLMIAIVILVVVKPF</sequence>
<evidence type="ECO:0000313" key="17">
    <source>
        <dbReference type="Proteomes" id="UP001342418"/>
    </source>
</evidence>
<comment type="cofactor">
    <cofactor evidence="14 15">
        <name>heme b</name>
        <dbReference type="ChEBI" id="CHEBI:60344"/>
    </cofactor>
    <text evidence="14 15">Binds 1 heme b (iron(II)-protoporphyrin IX) group per subunit.</text>
</comment>
<evidence type="ECO:0000256" key="10">
    <source>
        <dbReference type="ARBA" id="ARBA00023002"/>
    </source>
</evidence>
<comment type="subunit">
    <text evidence="14">Homodimer.</text>
</comment>
<feature type="transmembrane region" description="Helical" evidence="14">
    <location>
        <begin position="143"/>
        <end position="161"/>
    </location>
</feature>
<evidence type="ECO:0000256" key="9">
    <source>
        <dbReference type="ARBA" id="ARBA00022989"/>
    </source>
</evidence>
<comment type="pathway">
    <text evidence="2 14 15">Porphyrin-containing compound metabolism; protoporphyrin-IX biosynthesis; protoporphyrin-IX from protoporphyrinogen-IX: step 1/1.</text>
</comment>
<dbReference type="PIRSF" id="PIRSF004638">
    <property type="entry name" value="UCP004638"/>
    <property type="match status" value="1"/>
</dbReference>
<reference evidence="16 17" key="1">
    <citation type="submission" date="2018-07" db="EMBL/GenBank/DDBJ databases">
        <title>Genome sequence of Nitratireductor thuwali#1536.</title>
        <authorList>
            <person name="Michoud G."/>
            <person name="Merlino G."/>
            <person name="Sefrji F.O."/>
            <person name="Daffonchio D."/>
        </authorList>
    </citation>
    <scope>NUCLEOTIDE SEQUENCE [LARGE SCALE GENOMIC DNA]</scope>
    <source>
        <strain evidence="17">Nit1536</strain>
    </source>
</reference>
<evidence type="ECO:0000256" key="13">
    <source>
        <dbReference type="ARBA" id="ARBA00048390"/>
    </source>
</evidence>
<proteinExistence type="inferred from homology"/>
<dbReference type="RefSeq" id="WP_338529894.1">
    <property type="nucleotide sequence ID" value="NZ_CP030941.1"/>
</dbReference>
<keyword evidence="12 14" id="KW-0472">Membrane</keyword>
<comment type="catalytic activity">
    <reaction evidence="13 14 15">
        <text>protoporphyrinogen IX + 3 A = protoporphyrin IX + 3 AH2</text>
        <dbReference type="Rhea" id="RHEA:62000"/>
        <dbReference type="ChEBI" id="CHEBI:13193"/>
        <dbReference type="ChEBI" id="CHEBI:17499"/>
        <dbReference type="ChEBI" id="CHEBI:57306"/>
        <dbReference type="ChEBI" id="CHEBI:57307"/>
    </reaction>
</comment>
<dbReference type="NCBIfam" id="TIGR00701">
    <property type="entry name" value="protoporphyrinogen oxidase HemJ"/>
    <property type="match status" value="1"/>
</dbReference>
<comment type="function">
    <text evidence="14 15">Catalyzes the oxidation of protoporphyrinogen IX to protoporphyrin IX.</text>
</comment>
<comment type="subcellular location">
    <subcellularLocation>
        <location evidence="1 14">Cell membrane</location>
        <topology evidence="1 14">Multi-pass membrane protein</topology>
    </subcellularLocation>
</comment>
<dbReference type="Pfam" id="PF03653">
    <property type="entry name" value="UPF0093"/>
    <property type="match status" value="1"/>
</dbReference>
<protein>
    <recommendedName>
        <fullName evidence="4 14">Protoporphyrinogen IX oxidase</fullName>
        <shortName evidence="14">PPO</shortName>
        <ecNumber evidence="14 15">1.3.99.-</ecNumber>
    </recommendedName>
</protein>
<evidence type="ECO:0000256" key="8">
    <source>
        <dbReference type="ARBA" id="ARBA00022723"/>
    </source>
</evidence>
<evidence type="ECO:0000256" key="15">
    <source>
        <dbReference type="PIRNR" id="PIRNR004638"/>
    </source>
</evidence>
<dbReference type="EC" id="1.3.99.-" evidence="14 15"/>
<feature type="transmembrane region" description="Helical" evidence="14">
    <location>
        <begin position="74"/>
        <end position="95"/>
    </location>
</feature>